<evidence type="ECO:0000256" key="3">
    <source>
        <dbReference type="ARBA" id="ARBA00022553"/>
    </source>
</evidence>
<dbReference type="InterPro" id="IPR003594">
    <property type="entry name" value="HATPase_dom"/>
</dbReference>
<dbReference type="CDD" id="cd16917">
    <property type="entry name" value="HATPase_UhpB-NarQ-NarX-like"/>
    <property type="match status" value="1"/>
</dbReference>
<keyword evidence="9" id="KW-1133">Transmembrane helix</keyword>
<evidence type="ECO:0000256" key="4">
    <source>
        <dbReference type="ARBA" id="ARBA00022679"/>
    </source>
</evidence>
<dbReference type="InterPro" id="IPR011712">
    <property type="entry name" value="Sig_transdc_His_kin_sub3_dim/P"/>
</dbReference>
<feature type="transmembrane region" description="Helical" evidence="9">
    <location>
        <begin position="49"/>
        <end position="68"/>
    </location>
</feature>
<evidence type="ECO:0000256" key="2">
    <source>
        <dbReference type="ARBA" id="ARBA00012438"/>
    </source>
</evidence>
<dbReference type="Pfam" id="PF02518">
    <property type="entry name" value="HATPase_c"/>
    <property type="match status" value="1"/>
</dbReference>
<reference evidence="11 12" key="1">
    <citation type="submission" date="2024-07" db="EMBL/GenBank/DDBJ databases">
        <authorList>
            <person name="Thanompreechachai J."/>
            <person name="Duangmal K."/>
        </authorList>
    </citation>
    <scope>NUCLEOTIDE SEQUENCE [LARGE SCALE GENOMIC DNA]</scope>
    <source>
        <strain evidence="11 12">KCTC 19886</strain>
    </source>
</reference>
<keyword evidence="4" id="KW-0808">Transferase</keyword>
<evidence type="ECO:0000256" key="1">
    <source>
        <dbReference type="ARBA" id="ARBA00000085"/>
    </source>
</evidence>
<gene>
    <name evidence="11" type="ORF">AB1207_02555</name>
</gene>
<evidence type="ECO:0000313" key="11">
    <source>
        <dbReference type="EMBL" id="MEW9263619.1"/>
    </source>
</evidence>
<dbReference type="SUPFAM" id="SSF55874">
    <property type="entry name" value="ATPase domain of HSP90 chaperone/DNA topoisomerase II/histidine kinase"/>
    <property type="match status" value="1"/>
</dbReference>
<feature type="transmembrane region" description="Helical" evidence="9">
    <location>
        <begin position="115"/>
        <end position="138"/>
    </location>
</feature>
<dbReference type="Gene3D" id="1.20.5.1930">
    <property type="match status" value="1"/>
</dbReference>
<accession>A0ABV3P1X4</accession>
<dbReference type="InterPro" id="IPR050482">
    <property type="entry name" value="Sensor_HK_TwoCompSys"/>
</dbReference>
<sequence length="410" mass="43116">MATGPTGARAGTARRRVLRLVAYRLASIPVLLLAVGVVGLFIVSAVTSVTVLGVVLLVLTLRAARLVARLDTWLVAQVLGERWQWPDAGRPPVRGWARVWRLVGDPHGWWAGGYLLVKIPLGLASVYLPAFVVGTLLLDGTDPATLDAGAVASRVVVLLLAFALGAGLTVLELRTGRALAGVARRQVGRAALLETQRADLLAEAAAGRRRLERDLHDGTQARLTALVLTLDLARNAPGLTPASAAAGLVDEAHAATLTTIEELRTIVHGVRPPALHDGLGAALRELVGTAGGGVELEIGEPFEEPDDTVGLIAYYCVAELLTNARRHAGATRTRVRARTQDGVLQVQVRDDGRGGAHAGRGSGMRGLRDRVATVDGTMVVDSPQARGTTVDVVLPVRVGRAVHDAGRRSP</sequence>
<evidence type="ECO:0000256" key="7">
    <source>
        <dbReference type="ARBA" id="ARBA00022840"/>
    </source>
</evidence>
<evidence type="ECO:0000256" key="6">
    <source>
        <dbReference type="ARBA" id="ARBA00022777"/>
    </source>
</evidence>
<dbReference type="SMART" id="SM00387">
    <property type="entry name" value="HATPase_c"/>
    <property type="match status" value="1"/>
</dbReference>
<dbReference type="PANTHER" id="PTHR24421:SF10">
    <property type="entry name" value="NITRATE_NITRITE SENSOR PROTEIN NARQ"/>
    <property type="match status" value="1"/>
</dbReference>
<keyword evidence="9" id="KW-0472">Membrane</keyword>
<feature type="transmembrane region" description="Helical" evidence="9">
    <location>
        <begin position="150"/>
        <end position="171"/>
    </location>
</feature>
<dbReference type="Pfam" id="PF13796">
    <property type="entry name" value="Sensor"/>
    <property type="match status" value="1"/>
</dbReference>
<feature type="domain" description="Histidine kinase/HSP90-like ATPase" evidence="10">
    <location>
        <begin position="308"/>
        <end position="398"/>
    </location>
</feature>
<dbReference type="PANTHER" id="PTHR24421">
    <property type="entry name" value="NITRATE/NITRITE SENSOR PROTEIN NARX-RELATED"/>
    <property type="match status" value="1"/>
</dbReference>
<keyword evidence="3" id="KW-0597">Phosphoprotein</keyword>
<protein>
    <recommendedName>
        <fullName evidence="2">histidine kinase</fullName>
        <ecNumber evidence="2">2.7.13.3</ecNumber>
    </recommendedName>
</protein>
<dbReference type="InterPro" id="IPR036890">
    <property type="entry name" value="HATPase_C_sf"/>
</dbReference>
<evidence type="ECO:0000256" key="8">
    <source>
        <dbReference type="ARBA" id="ARBA00023012"/>
    </source>
</evidence>
<dbReference type="RefSeq" id="WP_367636226.1">
    <property type="nucleotide sequence ID" value="NZ_JBFNQN010000002.1"/>
</dbReference>
<keyword evidence="7" id="KW-0067">ATP-binding</keyword>
<organism evidence="11 12">
    <name type="scientific">Kineococcus endophyticus</name>
    <dbReference type="NCBI Taxonomy" id="1181883"/>
    <lineage>
        <taxon>Bacteria</taxon>
        <taxon>Bacillati</taxon>
        <taxon>Actinomycetota</taxon>
        <taxon>Actinomycetes</taxon>
        <taxon>Kineosporiales</taxon>
        <taxon>Kineosporiaceae</taxon>
        <taxon>Kineococcus</taxon>
    </lineage>
</organism>
<dbReference type="Pfam" id="PF07730">
    <property type="entry name" value="HisKA_3"/>
    <property type="match status" value="1"/>
</dbReference>
<evidence type="ECO:0000259" key="10">
    <source>
        <dbReference type="SMART" id="SM00387"/>
    </source>
</evidence>
<keyword evidence="5" id="KW-0547">Nucleotide-binding</keyword>
<comment type="catalytic activity">
    <reaction evidence="1">
        <text>ATP + protein L-histidine = ADP + protein N-phospho-L-histidine.</text>
        <dbReference type="EC" id="2.7.13.3"/>
    </reaction>
</comment>
<keyword evidence="12" id="KW-1185">Reference proteome</keyword>
<proteinExistence type="predicted"/>
<dbReference type="Proteomes" id="UP001555826">
    <property type="component" value="Unassembled WGS sequence"/>
</dbReference>
<feature type="transmembrane region" description="Helical" evidence="9">
    <location>
        <begin position="21"/>
        <end position="43"/>
    </location>
</feature>
<dbReference type="InterPro" id="IPR025828">
    <property type="entry name" value="Put_sensor_dom"/>
</dbReference>
<evidence type="ECO:0000256" key="9">
    <source>
        <dbReference type="SAM" id="Phobius"/>
    </source>
</evidence>
<keyword evidence="8" id="KW-0902">Two-component regulatory system</keyword>
<evidence type="ECO:0000256" key="5">
    <source>
        <dbReference type="ARBA" id="ARBA00022741"/>
    </source>
</evidence>
<comment type="caution">
    <text evidence="11">The sequence shown here is derived from an EMBL/GenBank/DDBJ whole genome shotgun (WGS) entry which is preliminary data.</text>
</comment>
<evidence type="ECO:0000313" key="12">
    <source>
        <dbReference type="Proteomes" id="UP001555826"/>
    </source>
</evidence>
<dbReference type="EMBL" id="JBFNQN010000002">
    <property type="protein sequence ID" value="MEW9263619.1"/>
    <property type="molecule type" value="Genomic_DNA"/>
</dbReference>
<dbReference type="Gene3D" id="3.30.565.10">
    <property type="entry name" value="Histidine kinase-like ATPase, C-terminal domain"/>
    <property type="match status" value="1"/>
</dbReference>
<keyword evidence="9" id="KW-0812">Transmembrane</keyword>
<keyword evidence="6" id="KW-0418">Kinase</keyword>
<name>A0ABV3P1X4_9ACTN</name>
<dbReference type="EC" id="2.7.13.3" evidence="2"/>